<reference evidence="5 6" key="1">
    <citation type="submission" date="2011-03" db="EMBL/GenBank/DDBJ databases">
        <title>The complete genome of Archaeoglobus veneficus SNP6.</title>
        <authorList>
            <consortium name="US DOE Joint Genome Institute (JGI-PGF)"/>
            <person name="Lucas S."/>
            <person name="Copeland A."/>
            <person name="Lapidus A."/>
            <person name="Bruce D."/>
            <person name="Goodwin L."/>
            <person name="Pitluck S."/>
            <person name="Kyrpides N."/>
            <person name="Mavromatis K."/>
            <person name="Pagani I."/>
            <person name="Ivanova N."/>
            <person name="Mikhailova N."/>
            <person name="Lu M."/>
            <person name="Detter J.C."/>
            <person name="Tapia R."/>
            <person name="Han C."/>
            <person name="Land M."/>
            <person name="Hauser L."/>
            <person name="Markowitz V."/>
            <person name="Cheng J.-F."/>
            <person name="Hugenholtz P."/>
            <person name="Woyke T."/>
            <person name="Wu D."/>
            <person name="Spring S."/>
            <person name="Brambilla E."/>
            <person name="Klenk H.-P."/>
            <person name="Eisen J.A."/>
        </authorList>
    </citation>
    <scope>NUCLEOTIDE SEQUENCE [LARGE SCALE GENOMIC DNA]</scope>
    <source>
        <strain>SNP6</strain>
    </source>
</reference>
<name>F2KMI6_ARCVS</name>
<gene>
    <name evidence="5" type="ordered locus">Arcve_1175</name>
</gene>
<keyword evidence="6" id="KW-1185">Reference proteome</keyword>
<dbReference type="GO" id="GO:0003677">
    <property type="term" value="F:DNA binding"/>
    <property type="evidence" value="ECO:0007669"/>
    <property type="project" value="InterPro"/>
</dbReference>
<dbReference type="InterPro" id="IPR001387">
    <property type="entry name" value="Cro/C1-type_HTH"/>
</dbReference>
<feature type="domain" description="HTH cro/C1-type" evidence="3">
    <location>
        <begin position="8"/>
        <end position="62"/>
    </location>
</feature>
<dbReference type="EMBL" id="CP002588">
    <property type="protein sequence ID" value="AEA47183.1"/>
    <property type="molecule type" value="Genomic_DNA"/>
</dbReference>
<evidence type="ECO:0000256" key="2">
    <source>
        <dbReference type="PROSITE-ProRule" id="PRU00703"/>
    </source>
</evidence>
<evidence type="ECO:0000313" key="5">
    <source>
        <dbReference type="EMBL" id="AEA47183.1"/>
    </source>
</evidence>
<dbReference type="PIRSF" id="PIRSF037253">
    <property type="entry name" value="HTH_CBS_prd"/>
    <property type="match status" value="1"/>
</dbReference>
<evidence type="ECO:0000259" key="3">
    <source>
        <dbReference type="PROSITE" id="PS50943"/>
    </source>
</evidence>
<keyword evidence="1 2" id="KW-0129">CBS domain</keyword>
<dbReference type="Pfam" id="PF01381">
    <property type="entry name" value="HTH_3"/>
    <property type="match status" value="1"/>
</dbReference>
<dbReference type="Gene3D" id="3.10.580.10">
    <property type="entry name" value="CBS-domain"/>
    <property type="match status" value="1"/>
</dbReference>
<dbReference type="OrthoDB" id="30763at2157"/>
<dbReference type="SMART" id="SM00116">
    <property type="entry name" value="CBS"/>
    <property type="match status" value="2"/>
</dbReference>
<dbReference type="PANTHER" id="PTHR43080">
    <property type="entry name" value="CBS DOMAIN-CONTAINING PROTEIN CBSX3, MITOCHONDRIAL"/>
    <property type="match status" value="1"/>
</dbReference>
<dbReference type="PROSITE" id="PS51371">
    <property type="entry name" value="CBS"/>
    <property type="match status" value="2"/>
</dbReference>
<dbReference type="SUPFAM" id="SSF54631">
    <property type="entry name" value="CBS-domain pair"/>
    <property type="match status" value="1"/>
</dbReference>
<feature type="domain" description="CBS" evidence="4">
    <location>
        <begin position="134"/>
        <end position="183"/>
    </location>
</feature>
<evidence type="ECO:0000313" key="6">
    <source>
        <dbReference type="Proteomes" id="UP000008136"/>
    </source>
</evidence>
<dbReference type="Proteomes" id="UP000008136">
    <property type="component" value="Chromosome"/>
</dbReference>
<dbReference type="PROSITE" id="PS50943">
    <property type="entry name" value="HTH_CROC1"/>
    <property type="match status" value="1"/>
</dbReference>
<dbReference type="InterPro" id="IPR000644">
    <property type="entry name" value="CBS_dom"/>
</dbReference>
<accession>F2KMI6</accession>
<dbReference type="HOGENOM" id="CLU_116133_0_0_2"/>
<feature type="domain" description="CBS" evidence="4">
    <location>
        <begin position="69"/>
        <end position="126"/>
    </location>
</feature>
<organism evidence="5 6">
    <name type="scientific">Archaeoglobus veneficus (strain DSM 11195 / SNP6)</name>
    <dbReference type="NCBI Taxonomy" id="693661"/>
    <lineage>
        <taxon>Archaea</taxon>
        <taxon>Methanobacteriati</taxon>
        <taxon>Methanobacteriota</taxon>
        <taxon>Archaeoglobi</taxon>
        <taxon>Archaeoglobales</taxon>
        <taxon>Archaeoglobaceae</taxon>
        <taxon>Archaeoglobus</taxon>
    </lineage>
</organism>
<dbReference type="KEGG" id="ave:Arcve_1175"/>
<dbReference type="InterPro" id="IPR046342">
    <property type="entry name" value="CBS_dom_sf"/>
</dbReference>
<evidence type="ECO:0000256" key="1">
    <source>
        <dbReference type="ARBA" id="ARBA00023122"/>
    </source>
</evidence>
<evidence type="ECO:0000259" key="4">
    <source>
        <dbReference type="PROSITE" id="PS51371"/>
    </source>
</evidence>
<proteinExistence type="predicted"/>
<dbReference type="eggNOG" id="arCOG00608">
    <property type="taxonomic scope" value="Archaea"/>
</dbReference>
<dbReference type="InterPro" id="IPR010982">
    <property type="entry name" value="Lambda_DNA-bd_dom_sf"/>
</dbReference>
<dbReference type="SMART" id="SM00530">
    <property type="entry name" value="HTH_XRE"/>
    <property type="match status" value="1"/>
</dbReference>
<dbReference type="RefSeq" id="WP_013683846.1">
    <property type="nucleotide sequence ID" value="NC_015320.1"/>
</dbReference>
<dbReference type="Gene3D" id="1.10.260.40">
    <property type="entry name" value="lambda repressor-like DNA-binding domains"/>
    <property type="match status" value="1"/>
</dbReference>
<dbReference type="InterPro" id="IPR051257">
    <property type="entry name" value="Diverse_CBS-Domain"/>
</dbReference>
<dbReference type="CDD" id="cd00093">
    <property type="entry name" value="HTH_XRE"/>
    <property type="match status" value="1"/>
</dbReference>
<dbReference type="Pfam" id="PF00571">
    <property type="entry name" value="CBS"/>
    <property type="match status" value="2"/>
</dbReference>
<sequence length="183" mass="20227">MFFEIEEIKRKRKKLGITQKKLAELVGVSQPLIARIESGNLDPKLSLVRKIFEVLEELEGKSVNARSIMNSPVKFVTSSTTLREAIEIMMEDGISQMPVMDNGRVVGSITEGAVVRLILEKGVEASAIKVKECMEPPFPIISPDERLETISKMLLGSPALLVAEGDRIVGIITKHDVMKALKE</sequence>
<dbReference type="GeneID" id="10394292"/>
<dbReference type="STRING" id="693661.Arcve_1175"/>
<dbReference type="AlphaFoldDB" id="F2KMI6"/>
<dbReference type="SUPFAM" id="SSF47413">
    <property type="entry name" value="lambda repressor-like DNA-binding domains"/>
    <property type="match status" value="1"/>
</dbReference>
<dbReference type="PANTHER" id="PTHR43080:SF4">
    <property type="entry name" value="CRO-LIKE PROTEIN"/>
    <property type="match status" value="1"/>
</dbReference>
<protein>
    <submittedName>
        <fullName evidence="5">Transcriptional regulator, XRE family</fullName>
    </submittedName>
</protein>
<dbReference type="InterPro" id="IPR017158">
    <property type="entry name" value="Tscrpt-reg_CBS-contain_prd"/>
</dbReference>